<evidence type="ECO:0000313" key="4">
    <source>
        <dbReference type="EMBL" id="MCY6370386.1"/>
    </source>
</evidence>
<dbReference type="InterPro" id="IPR005648">
    <property type="entry name" value="FlgD"/>
</dbReference>
<keyword evidence="2 3" id="KW-1005">Bacterial flagellum biogenesis</keyword>
<keyword evidence="4" id="KW-0969">Cilium</keyword>
<proteinExistence type="inferred from homology"/>
<dbReference type="Proteomes" id="UP001079657">
    <property type="component" value="Unassembled WGS sequence"/>
</dbReference>
<comment type="similarity">
    <text evidence="1 3">Belongs to the FlgD family.</text>
</comment>
<sequence>MDNSKSSATRKGTRIVKKGNEMDKNAFLRILTAELTNQDPTNAKDSTAYVSQLAQFSSLEQMSNLNSTMSFNSAGNLVGKTIALNAYDDWGHQYGGRVKNITKQGDVIKLTVNVPKYRGDKIIDHEDKEFDLKDLSDVLNIPSDETQILAYLQDHMAYLNNNMNFMVASSMIDKHVELTTGTGEEQKDYSGTVTEVFKTKEGIRLKVKLDGVGVHEEKEFSFDEVSKVTK</sequence>
<keyword evidence="4" id="KW-0966">Cell projection</keyword>
<evidence type="ECO:0000256" key="1">
    <source>
        <dbReference type="ARBA" id="ARBA00010577"/>
    </source>
</evidence>
<dbReference type="Pfam" id="PF03963">
    <property type="entry name" value="FlgD"/>
    <property type="match status" value="1"/>
</dbReference>
<gene>
    <name evidence="4" type="ORF">OXH55_07035</name>
</gene>
<evidence type="ECO:0000256" key="3">
    <source>
        <dbReference type="RuleBase" id="RU362076"/>
    </source>
</evidence>
<reference evidence="4" key="1">
    <citation type="submission" date="2022-12" db="EMBL/GenBank/DDBJ databases">
        <authorList>
            <person name="Wang J."/>
        </authorList>
    </citation>
    <scope>NUCLEOTIDE SEQUENCE</scope>
    <source>
        <strain evidence="4">HY-42-06</strain>
    </source>
</reference>
<evidence type="ECO:0000256" key="2">
    <source>
        <dbReference type="ARBA" id="ARBA00022795"/>
    </source>
</evidence>
<name>A0ABT4CMV4_9CLOT</name>
<evidence type="ECO:0000313" key="5">
    <source>
        <dbReference type="Proteomes" id="UP001079657"/>
    </source>
</evidence>
<dbReference type="EMBL" id="JAPQES010000002">
    <property type="protein sequence ID" value="MCY6370386.1"/>
    <property type="molecule type" value="Genomic_DNA"/>
</dbReference>
<accession>A0ABT4CMV4</accession>
<organism evidence="4 5">
    <name type="scientific">Clostridium ganghwense</name>
    <dbReference type="NCBI Taxonomy" id="312089"/>
    <lineage>
        <taxon>Bacteria</taxon>
        <taxon>Bacillati</taxon>
        <taxon>Bacillota</taxon>
        <taxon>Clostridia</taxon>
        <taxon>Eubacteriales</taxon>
        <taxon>Clostridiaceae</taxon>
        <taxon>Clostridium</taxon>
    </lineage>
</organism>
<comment type="function">
    <text evidence="3">Required for flagellar hook formation. May act as a scaffolding protein.</text>
</comment>
<keyword evidence="5" id="KW-1185">Reference proteome</keyword>
<keyword evidence="4" id="KW-0282">Flagellum</keyword>
<comment type="caution">
    <text evidence="4">The sequence shown here is derived from an EMBL/GenBank/DDBJ whole genome shotgun (WGS) entry which is preliminary data.</text>
</comment>
<protein>
    <recommendedName>
        <fullName evidence="3">Basal-body rod modification protein FlgD</fullName>
    </recommendedName>
</protein>